<dbReference type="AlphaFoldDB" id="A0A4R1G8L7"/>
<feature type="transmembrane region" description="Helical" evidence="1">
    <location>
        <begin position="98"/>
        <end position="116"/>
    </location>
</feature>
<accession>A0A4R1G8L7</accession>
<sequence length="130" mass="14726">MKEFDKFLRTFFSVQLTFFFVSVALVLILTGGDVSFLASFIVGYSIMFVDYFLLIKFSRQVPEKVFLGKKTGSQFWKRFFIIALLLLLVAQFTSVDFFAIILAVAIATSGVAVSAVKFRKEWEGCRSTEA</sequence>
<keyword evidence="1" id="KW-0812">Transmembrane</keyword>
<gene>
    <name evidence="2" type="ORF">CLV27_1275</name>
</gene>
<organism evidence="2 3">
    <name type="scientific">Phorcysia thermohydrogeniphila</name>
    <dbReference type="NCBI Taxonomy" id="936138"/>
    <lineage>
        <taxon>Bacteria</taxon>
        <taxon>Pseudomonadati</taxon>
        <taxon>Aquificota</taxon>
        <taxon>Aquificia</taxon>
        <taxon>Desulfurobacteriales</taxon>
        <taxon>Desulfurobacteriaceae</taxon>
        <taxon>Phorcysia</taxon>
    </lineage>
</organism>
<dbReference type="RefSeq" id="WP_132526946.1">
    <property type="nucleotide sequence ID" value="NZ_SMFV01000004.1"/>
</dbReference>
<evidence type="ECO:0000313" key="2">
    <source>
        <dbReference type="EMBL" id="TCK03958.1"/>
    </source>
</evidence>
<evidence type="ECO:0008006" key="4">
    <source>
        <dbReference type="Google" id="ProtNLM"/>
    </source>
</evidence>
<keyword evidence="3" id="KW-1185">Reference proteome</keyword>
<evidence type="ECO:0000313" key="3">
    <source>
        <dbReference type="Proteomes" id="UP000295777"/>
    </source>
</evidence>
<proteinExistence type="predicted"/>
<dbReference type="OrthoDB" id="15417at2"/>
<protein>
    <recommendedName>
        <fullName evidence="4">ATP synthase I subunit</fullName>
    </recommendedName>
</protein>
<feature type="transmembrane region" description="Helical" evidence="1">
    <location>
        <begin position="7"/>
        <end position="28"/>
    </location>
</feature>
<dbReference type="EMBL" id="SMFV01000004">
    <property type="protein sequence ID" value="TCK03958.1"/>
    <property type="molecule type" value="Genomic_DNA"/>
</dbReference>
<feature type="transmembrane region" description="Helical" evidence="1">
    <location>
        <begin position="34"/>
        <end position="54"/>
    </location>
</feature>
<comment type="caution">
    <text evidence="2">The sequence shown here is derived from an EMBL/GenBank/DDBJ whole genome shotgun (WGS) entry which is preliminary data.</text>
</comment>
<feature type="transmembrane region" description="Helical" evidence="1">
    <location>
        <begin position="75"/>
        <end position="92"/>
    </location>
</feature>
<reference evidence="2 3" key="1">
    <citation type="submission" date="2019-03" db="EMBL/GenBank/DDBJ databases">
        <title>Genomic Encyclopedia of Archaeal and Bacterial Type Strains, Phase II (KMG-II): from individual species to whole genera.</title>
        <authorList>
            <person name="Goeker M."/>
        </authorList>
    </citation>
    <scope>NUCLEOTIDE SEQUENCE [LARGE SCALE GENOMIC DNA]</scope>
    <source>
        <strain evidence="2 3">DSM 24425</strain>
    </source>
</reference>
<evidence type="ECO:0000256" key="1">
    <source>
        <dbReference type="SAM" id="Phobius"/>
    </source>
</evidence>
<name>A0A4R1G8L7_9BACT</name>
<keyword evidence="1" id="KW-0472">Membrane</keyword>
<keyword evidence="1" id="KW-1133">Transmembrane helix</keyword>
<dbReference type="Proteomes" id="UP000295777">
    <property type="component" value="Unassembled WGS sequence"/>
</dbReference>